<keyword evidence="3 5" id="KW-1133">Transmembrane helix</keyword>
<organism evidence="7 8">
    <name type="scientific">Flavilitoribacter nigricans (strain ATCC 23147 / DSM 23189 / NBRC 102662 / NCIMB 1420 / SS-2)</name>
    <name type="common">Lewinella nigricans</name>
    <dbReference type="NCBI Taxonomy" id="1122177"/>
    <lineage>
        <taxon>Bacteria</taxon>
        <taxon>Pseudomonadati</taxon>
        <taxon>Bacteroidota</taxon>
        <taxon>Saprospiria</taxon>
        <taxon>Saprospirales</taxon>
        <taxon>Lewinellaceae</taxon>
        <taxon>Flavilitoribacter</taxon>
    </lineage>
</organism>
<evidence type="ECO:0000259" key="6">
    <source>
        <dbReference type="Pfam" id="PF06271"/>
    </source>
</evidence>
<dbReference type="OrthoDB" id="9814143at2"/>
<dbReference type="PANTHER" id="PTHR38480:SF1">
    <property type="entry name" value="SLR0254 PROTEIN"/>
    <property type="match status" value="1"/>
</dbReference>
<proteinExistence type="predicted"/>
<evidence type="ECO:0000256" key="3">
    <source>
        <dbReference type="ARBA" id="ARBA00022989"/>
    </source>
</evidence>
<keyword evidence="4 5" id="KW-0472">Membrane</keyword>
<comment type="caution">
    <text evidence="7">The sequence shown here is derived from an EMBL/GenBank/DDBJ whole genome shotgun (WGS) entry which is preliminary data.</text>
</comment>
<protein>
    <submittedName>
        <fullName evidence="7">RDD family protein</fullName>
    </submittedName>
</protein>
<evidence type="ECO:0000256" key="1">
    <source>
        <dbReference type="ARBA" id="ARBA00004141"/>
    </source>
</evidence>
<feature type="transmembrane region" description="Helical" evidence="5">
    <location>
        <begin position="61"/>
        <end position="79"/>
    </location>
</feature>
<dbReference type="Proteomes" id="UP000223913">
    <property type="component" value="Unassembled WGS sequence"/>
</dbReference>
<gene>
    <name evidence="7" type="ORF">CRP01_25440</name>
</gene>
<evidence type="ECO:0000256" key="2">
    <source>
        <dbReference type="ARBA" id="ARBA00022692"/>
    </source>
</evidence>
<accession>A0A2D0N593</accession>
<dbReference type="GO" id="GO:0016020">
    <property type="term" value="C:membrane"/>
    <property type="evidence" value="ECO:0007669"/>
    <property type="project" value="UniProtKB-SubCell"/>
</dbReference>
<name>A0A2D0N593_FLAN2</name>
<dbReference type="RefSeq" id="WP_099152934.1">
    <property type="nucleotide sequence ID" value="NZ_PDUD01000030.1"/>
</dbReference>
<evidence type="ECO:0000256" key="4">
    <source>
        <dbReference type="ARBA" id="ARBA00023136"/>
    </source>
</evidence>
<keyword evidence="8" id="KW-1185">Reference proteome</keyword>
<feature type="transmembrane region" description="Helical" evidence="5">
    <location>
        <begin position="25"/>
        <end position="49"/>
    </location>
</feature>
<dbReference type="EMBL" id="PDUD01000030">
    <property type="protein sequence ID" value="PHN03607.1"/>
    <property type="molecule type" value="Genomic_DNA"/>
</dbReference>
<sequence>MASIEIRTTQNVTIEYDAATLWERLIASLIDGIIVLAMYLLLSLLVISAGDSNLIEADEGWHMFLGLMPVAGFMLYNFLSEILNNGQTWGKKAMGVKVIRLDGKEAGLSDSLLRAVFYIVDGLLTIGILGSILIASTAKKQRLGDMTANTTVIKLKPNLRFGLEDILRINTLDNYEPQYPGVRQYSEQDMLFIKNVLSRYRKHPNAAHRQVINELVARIQQQLALPQIPADKPEFLKILIRDYIVLTR</sequence>
<dbReference type="PANTHER" id="PTHR38480">
    <property type="entry name" value="SLR0254 PROTEIN"/>
    <property type="match status" value="1"/>
</dbReference>
<evidence type="ECO:0000256" key="5">
    <source>
        <dbReference type="SAM" id="Phobius"/>
    </source>
</evidence>
<comment type="subcellular location">
    <subcellularLocation>
        <location evidence="1">Membrane</location>
        <topology evidence="1">Multi-pass membrane protein</topology>
    </subcellularLocation>
</comment>
<reference evidence="7 8" key="1">
    <citation type="submission" date="2017-10" db="EMBL/GenBank/DDBJ databases">
        <title>The draft genome sequence of Lewinella nigricans NBRC 102662.</title>
        <authorList>
            <person name="Wang K."/>
        </authorList>
    </citation>
    <scope>NUCLEOTIDE SEQUENCE [LARGE SCALE GENOMIC DNA]</scope>
    <source>
        <strain evidence="7 8">NBRC 102662</strain>
    </source>
</reference>
<feature type="transmembrane region" description="Helical" evidence="5">
    <location>
        <begin position="115"/>
        <end position="136"/>
    </location>
</feature>
<feature type="domain" description="RDD" evidence="6">
    <location>
        <begin position="19"/>
        <end position="149"/>
    </location>
</feature>
<dbReference type="AlphaFoldDB" id="A0A2D0N593"/>
<dbReference type="InterPro" id="IPR010432">
    <property type="entry name" value="RDD"/>
</dbReference>
<evidence type="ECO:0000313" key="7">
    <source>
        <dbReference type="EMBL" id="PHN03607.1"/>
    </source>
</evidence>
<evidence type="ECO:0000313" key="8">
    <source>
        <dbReference type="Proteomes" id="UP000223913"/>
    </source>
</evidence>
<dbReference type="Pfam" id="PF06271">
    <property type="entry name" value="RDD"/>
    <property type="match status" value="1"/>
</dbReference>
<keyword evidence="2 5" id="KW-0812">Transmembrane</keyword>